<feature type="region of interest" description="Disordered" evidence="1">
    <location>
        <begin position="129"/>
        <end position="183"/>
    </location>
</feature>
<gene>
    <name evidence="2" type="ORF">HJG63_010516</name>
</gene>
<evidence type="ECO:0000313" key="2">
    <source>
        <dbReference type="EMBL" id="KAF6485273.1"/>
    </source>
</evidence>
<keyword evidence="3" id="KW-1185">Reference proteome</keyword>
<protein>
    <submittedName>
        <fullName evidence="2">Uncharacterized protein</fullName>
    </submittedName>
</protein>
<proteinExistence type="predicted"/>
<dbReference type="AlphaFoldDB" id="A0A7J8IKY9"/>
<evidence type="ECO:0000313" key="3">
    <source>
        <dbReference type="Proteomes" id="UP000593571"/>
    </source>
</evidence>
<dbReference type="Proteomes" id="UP000593571">
    <property type="component" value="Unassembled WGS sequence"/>
</dbReference>
<reference evidence="2 3" key="1">
    <citation type="journal article" date="2020" name="Nature">
        <title>Six reference-quality genomes reveal evolution of bat adaptations.</title>
        <authorList>
            <person name="Jebb D."/>
            <person name="Huang Z."/>
            <person name="Pippel M."/>
            <person name="Hughes G.M."/>
            <person name="Lavrichenko K."/>
            <person name="Devanna P."/>
            <person name="Winkler S."/>
            <person name="Jermiin L.S."/>
            <person name="Skirmuntt E.C."/>
            <person name="Katzourakis A."/>
            <person name="Burkitt-Gray L."/>
            <person name="Ray D.A."/>
            <person name="Sullivan K.A.M."/>
            <person name="Roscito J.G."/>
            <person name="Kirilenko B.M."/>
            <person name="Davalos L.M."/>
            <person name="Corthals A.P."/>
            <person name="Power M.L."/>
            <person name="Jones G."/>
            <person name="Ransome R.D."/>
            <person name="Dechmann D.K.N."/>
            <person name="Locatelli A.G."/>
            <person name="Puechmaille S.J."/>
            <person name="Fedrigo O."/>
            <person name="Jarvis E.D."/>
            <person name="Hiller M."/>
            <person name="Vernes S.C."/>
            <person name="Myers E.W."/>
            <person name="Teeling E.C."/>
        </authorList>
    </citation>
    <scope>NUCLEOTIDE SEQUENCE [LARGE SCALE GENOMIC DNA]</scope>
    <source>
        <strain evidence="2">MRouAeg1</strain>
        <tissue evidence="2">Muscle</tissue>
    </source>
</reference>
<accession>A0A7J8IKY9</accession>
<evidence type="ECO:0000256" key="1">
    <source>
        <dbReference type="SAM" id="MobiDB-lite"/>
    </source>
</evidence>
<feature type="compositionally biased region" description="Polar residues" evidence="1">
    <location>
        <begin position="167"/>
        <end position="183"/>
    </location>
</feature>
<comment type="caution">
    <text evidence="2">The sequence shown here is derived from an EMBL/GenBank/DDBJ whole genome shotgun (WGS) entry which is preliminary data.</text>
</comment>
<name>A0A7J8IKY9_ROUAE</name>
<sequence length="183" mass="19059">MNHLVVPLTRRFPPASSLPLCGPGLSPARLASPLTRGGCARPPRSPPCVSLRSCFLISPIDCRTRGPGHRGPGPSSLVTPARPLAREAPLRGGRTPAPPHPPQVGVARALHQCVGGIAAGHLYGSPSAVLAPDHPLPPPTDLPRDPSSCRLPQDTRAPAKGAAAGGFQTSHSWRQQHGQRALH</sequence>
<organism evidence="2 3">
    <name type="scientific">Rousettus aegyptiacus</name>
    <name type="common">Egyptian fruit bat</name>
    <name type="synonym">Pteropus aegyptiacus</name>
    <dbReference type="NCBI Taxonomy" id="9407"/>
    <lineage>
        <taxon>Eukaryota</taxon>
        <taxon>Metazoa</taxon>
        <taxon>Chordata</taxon>
        <taxon>Craniata</taxon>
        <taxon>Vertebrata</taxon>
        <taxon>Euteleostomi</taxon>
        <taxon>Mammalia</taxon>
        <taxon>Eutheria</taxon>
        <taxon>Laurasiatheria</taxon>
        <taxon>Chiroptera</taxon>
        <taxon>Yinpterochiroptera</taxon>
        <taxon>Pteropodoidea</taxon>
        <taxon>Pteropodidae</taxon>
        <taxon>Rousettinae</taxon>
        <taxon>Rousettus</taxon>
    </lineage>
</organism>
<dbReference type="EMBL" id="JACASE010000003">
    <property type="protein sequence ID" value="KAF6485273.1"/>
    <property type="molecule type" value="Genomic_DNA"/>
</dbReference>